<dbReference type="EMBL" id="ASPP01009148">
    <property type="protein sequence ID" value="ETO24547.1"/>
    <property type="molecule type" value="Genomic_DNA"/>
</dbReference>
<keyword evidence="1" id="KW-0862">Zinc</keyword>
<reference evidence="4 5" key="1">
    <citation type="journal article" date="2013" name="Curr. Biol.">
        <title>The Genome of the Foraminiferan Reticulomyxa filosa.</title>
        <authorList>
            <person name="Glockner G."/>
            <person name="Hulsmann N."/>
            <person name="Schleicher M."/>
            <person name="Noegel A.A."/>
            <person name="Eichinger L."/>
            <person name="Gallinger C."/>
            <person name="Pawlowski J."/>
            <person name="Sierra R."/>
            <person name="Euteneuer U."/>
            <person name="Pillet L."/>
            <person name="Moustafa A."/>
            <person name="Platzer M."/>
            <person name="Groth M."/>
            <person name="Szafranski K."/>
            <person name="Schliwa M."/>
        </authorList>
    </citation>
    <scope>NUCLEOTIDE SEQUENCE [LARGE SCALE GENOMIC DNA]</scope>
</reference>
<feature type="domain" description="C3H1-type" evidence="3">
    <location>
        <begin position="26"/>
        <end position="55"/>
    </location>
</feature>
<evidence type="ECO:0000256" key="2">
    <source>
        <dbReference type="SAM" id="MobiDB-lite"/>
    </source>
</evidence>
<dbReference type="GO" id="GO:0008270">
    <property type="term" value="F:zinc ion binding"/>
    <property type="evidence" value="ECO:0007669"/>
    <property type="project" value="UniProtKB-KW"/>
</dbReference>
<organism evidence="4 5">
    <name type="scientific">Reticulomyxa filosa</name>
    <dbReference type="NCBI Taxonomy" id="46433"/>
    <lineage>
        <taxon>Eukaryota</taxon>
        <taxon>Sar</taxon>
        <taxon>Rhizaria</taxon>
        <taxon>Retaria</taxon>
        <taxon>Foraminifera</taxon>
        <taxon>Monothalamids</taxon>
        <taxon>Reticulomyxidae</taxon>
        <taxon>Reticulomyxa</taxon>
    </lineage>
</organism>
<dbReference type="Proteomes" id="UP000023152">
    <property type="component" value="Unassembled WGS sequence"/>
</dbReference>
<sequence>MHWLANGYCTKNAERKCRLLHPPQHQASNRICMSFYWKGKCTRSSGTCRFQHDYKIIPCAKYAEEDCTNANCPHSHNTNREHYYAWKQRFEQQQIAYHQLRDKYSEKKLFLQKISQHAENESQRLNATDTINPFSHSVFDTETEMSGNDHSSIGPSNSQPDASTTFCL</sequence>
<feature type="region of interest" description="Disordered" evidence="2">
    <location>
        <begin position="140"/>
        <end position="168"/>
    </location>
</feature>
<proteinExistence type="predicted"/>
<evidence type="ECO:0000313" key="5">
    <source>
        <dbReference type="Proteomes" id="UP000023152"/>
    </source>
</evidence>
<accession>X6NGQ8</accession>
<dbReference type="InterPro" id="IPR000571">
    <property type="entry name" value="Znf_CCCH"/>
</dbReference>
<evidence type="ECO:0000313" key="4">
    <source>
        <dbReference type="EMBL" id="ETO24547.1"/>
    </source>
</evidence>
<keyword evidence="5" id="KW-1185">Reference proteome</keyword>
<dbReference type="PROSITE" id="PS50103">
    <property type="entry name" value="ZF_C3H1"/>
    <property type="match status" value="2"/>
</dbReference>
<evidence type="ECO:0000256" key="1">
    <source>
        <dbReference type="PROSITE-ProRule" id="PRU00723"/>
    </source>
</evidence>
<name>X6NGQ8_RETFI</name>
<keyword evidence="1" id="KW-0479">Metal-binding</keyword>
<feature type="zinc finger region" description="C3H1-type" evidence="1">
    <location>
        <begin position="1"/>
        <end position="24"/>
    </location>
</feature>
<comment type="caution">
    <text evidence="4">The sequence shown here is derived from an EMBL/GenBank/DDBJ whole genome shotgun (WGS) entry which is preliminary data.</text>
</comment>
<evidence type="ECO:0000259" key="3">
    <source>
        <dbReference type="PROSITE" id="PS50103"/>
    </source>
</evidence>
<keyword evidence="1" id="KW-0863">Zinc-finger</keyword>
<feature type="zinc finger region" description="C3H1-type" evidence="1">
    <location>
        <begin position="26"/>
        <end position="55"/>
    </location>
</feature>
<dbReference type="Gene3D" id="4.10.1000.10">
    <property type="entry name" value="Zinc finger, CCCH-type"/>
    <property type="match status" value="1"/>
</dbReference>
<dbReference type="AlphaFoldDB" id="X6NGQ8"/>
<feature type="domain" description="C3H1-type" evidence="3">
    <location>
        <begin position="1"/>
        <end position="24"/>
    </location>
</feature>
<gene>
    <name evidence="4" type="ORF">RFI_12609</name>
</gene>
<protein>
    <recommendedName>
        <fullName evidence="3">C3H1-type domain-containing protein</fullName>
    </recommendedName>
</protein>